<dbReference type="Pfam" id="PF19300">
    <property type="entry name" value="BPD_transp_1_N"/>
    <property type="match status" value="1"/>
</dbReference>
<proteinExistence type="inferred from homology"/>
<feature type="transmembrane region" description="Helical" evidence="7">
    <location>
        <begin position="24"/>
        <end position="45"/>
    </location>
</feature>
<dbReference type="Proteomes" id="UP000184066">
    <property type="component" value="Unassembled WGS sequence"/>
</dbReference>
<dbReference type="InterPro" id="IPR045621">
    <property type="entry name" value="BPD_transp_1_N"/>
</dbReference>
<dbReference type="InterPro" id="IPR035906">
    <property type="entry name" value="MetI-like_sf"/>
</dbReference>
<evidence type="ECO:0000313" key="9">
    <source>
        <dbReference type="EMBL" id="SHN66908.1"/>
    </source>
</evidence>
<reference evidence="9 10" key="1">
    <citation type="submission" date="2016-12" db="EMBL/GenBank/DDBJ databases">
        <authorList>
            <person name="Song W.-J."/>
            <person name="Kurnit D.M."/>
        </authorList>
    </citation>
    <scope>NUCLEOTIDE SEQUENCE [LARGE SCALE GENOMIC DNA]</scope>
    <source>
        <strain evidence="9 10">CGMCC 1.10808</strain>
    </source>
</reference>
<dbReference type="InterPro" id="IPR000515">
    <property type="entry name" value="MetI-like"/>
</dbReference>
<dbReference type="SUPFAM" id="SSF161098">
    <property type="entry name" value="MetI-like"/>
    <property type="match status" value="1"/>
</dbReference>
<dbReference type="STRING" id="1189325.SAMN04488119_10541"/>
<dbReference type="GO" id="GO:0005886">
    <property type="term" value="C:plasma membrane"/>
    <property type="evidence" value="ECO:0007669"/>
    <property type="project" value="UniProtKB-SubCell"/>
</dbReference>
<comment type="subcellular location">
    <subcellularLocation>
        <location evidence="1 7">Cell membrane</location>
        <topology evidence="1 7">Multi-pass membrane protein</topology>
    </subcellularLocation>
</comment>
<name>A0A1M7T870_9RHOB</name>
<feature type="transmembrane region" description="Helical" evidence="7">
    <location>
        <begin position="218"/>
        <end position="237"/>
    </location>
</feature>
<feature type="domain" description="ABC transmembrane type-1" evidence="8">
    <location>
        <begin position="114"/>
        <end position="345"/>
    </location>
</feature>
<accession>A0A1M7T870</accession>
<evidence type="ECO:0000256" key="1">
    <source>
        <dbReference type="ARBA" id="ARBA00004651"/>
    </source>
</evidence>
<sequence>MTDEPACPAPSRRRPRLPRWTRKLAGTLASVAATLLGLLFVTFMIGRVMPIDPVLAVIGERATQEQYEQTYRELGLDRPLLAQFGIYVSDVLRGDLGVSIRTGKPVSEDLARVFPATFELATLGTLIGVLLGVPLGVAAAVWRGGWVDQTARVVGLIGYSMPIFWLGLMGLLVFYGMLGWVSGPGRIGIFHQGVVEPRTGLLLLDALLQGQWAAFKSALSHIILPAGLLGYYSMAYVSRMTRSFMLEQLSAEYVTTARVKGLSEWQVVWGHAFRNIRVQLLTVIALAYANLLEGSVLTEIIFAWPGIGSYITTSLLANDMNSVLGGTVLVGTIFVLLNILSDMLYRFLDPRAR</sequence>
<gene>
    <name evidence="9" type="ORF">SAMN05216200_10540</name>
</gene>
<dbReference type="GO" id="GO:0071916">
    <property type="term" value="F:dipeptide transmembrane transporter activity"/>
    <property type="evidence" value="ECO:0007669"/>
    <property type="project" value="TreeGrafter"/>
</dbReference>
<keyword evidence="2 7" id="KW-0813">Transport</keyword>
<evidence type="ECO:0000256" key="2">
    <source>
        <dbReference type="ARBA" id="ARBA00022448"/>
    </source>
</evidence>
<dbReference type="AlphaFoldDB" id="A0A1M7T870"/>
<keyword evidence="4 7" id="KW-0812">Transmembrane</keyword>
<protein>
    <submittedName>
        <fullName evidence="9">Peptide/nickel transport system permease protein</fullName>
    </submittedName>
</protein>
<evidence type="ECO:0000256" key="7">
    <source>
        <dbReference type="RuleBase" id="RU363032"/>
    </source>
</evidence>
<keyword evidence="6 7" id="KW-0472">Membrane</keyword>
<evidence type="ECO:0000256" key="3">
    <source>
        <dbReference type="ARBA" id="ARBA00022475"/>
    </source>
</evidence>
<evidence type="ECO:0000259" key="8">
    <source>
        <dbReference type="PROSITE" id="PS50928"/>
    </source>
</evidence>
<comment type="similarity">
    <text evidence="7">Belongs to the binding-protein-dependent transport system permease family.</text>
</comment>
<keyword evidence="3" id="KW-1003">Cell membrane</keyword>
<feature type="transmembrane region" description="Helical" evidence="7">
    <location>
        <begin position="280"/>
        <end position="304"/>
    </location>
</feature>
<feature type="transmembrane region" description="Helical" evidence="7">
    <location>
        <begin position="324"/>
        <end position="345"/>
    </location>
</feature>
<dbReference type="PROSITE" id="PS50928">
    <property type="entry name" value="ABC_TM1"/>
    <property type="match status" value="1"/>
</dbReference>
<dbReference type="EMBL" id="FRDL01000005">
    <property type="protein sequence ID" value="SHN66908.1"/>
    <property type="molecule type" value="Genomic_DNA"/>
</dbReference>
<keyword evidence="5 7" id="KW-1133">Transmembrane helix</keyword>
<evidence type="ECO:0000256" key="5">
    <source>
        <dbReference type="ARBA" id="ARBA00022989"/>
    </source>
</evidence>
<organism evidence="9 10">
    <name type="scientific">Oceanicella actignis</name>
    <dbReference type="NCBI Taxonomy" id="1189325"/>
    <lineage>
        <taxon>Bacteria</taxon>
        <taxon>Pseudomonadati</taxon>
        <taxon>Pseudomonadota</taxon>
        <taxon>Alphaproteobacteria</taxon>
        <taxon>Rhodobacterales</taxon>
        <taxon>Paracoccaceae</taxon>
        <taxon>Oceanicella</taxon>
    </lineage>
</organism>
<keyword evidence="10" id="KW-1185">Reference proteome</keyword>
<dbReference type="Gene3D" id="1.10.3720.10">
    <property type="entry name" value="MetI-like"/>
    <property type="match status" value="1"/>
</dbReference>
<feature type="transmembrane region" description="Helical" evidence="7">
    <location>
        <begin position="120"/>
        <end position="142"/>
    </location>
</feature>
<dbReference type="CDD" id="cd06261">
    <property type="entry name" value="TM_PBP2"/>
    <property type="match status" value="1"/>
</dbReference>
<evidence type="ECO:0000256" key="4">
    <source>
        <dbReference type="ARBA" id="ARBA00022692"/>
    </source>
</evidence>
<evidence type="ECO:0000313" key="10">
    <source>
        <dbReference type="Proteomes" id="UP000184066"/>
    </source>
</evidence>
<dbReference type="Pfam" id="PF00528">
    <property type="entry name" value="BPD_transp_1"/>
    <property type="match status" value="1"/>
</dbReference>
<evidence type="ECO:0000256" key="6">
    <source>
        <dbReference type="ARBA" id="ARBA00023136"/>
    </source>
</evidence>
<feature type="transmembrane region" description="Helical" evidence="7">
    <location>
        <begin position="154"/>
        <end position="178"/>
    </location>
</feature>
<dbReference type="PANTHER" id="PTHR43163:SF8">
    <property type="entry name" value="D,D-DIPEPTIDE TRANSPORT SYSTEM PERMEASE PROTEIN DDPB-RELATED"/>
    <property type="match status" value="1"/>
</dbReference>
<dbReference type="PANTHER" id="PTHR43163">
    <property type="entry name" value="DIPEPTIDE TRANSPORT SYSTEM PERMEASE PROTEIN DPPB-RELATED"/>
    <property type="match status" value="1"/>
</dbReference>